<keyword evidence="2" id="KW-0813">Transport</keyword>
<evidence type="ECO:0000256" key="3">
    <source>
        <dbReference type="ARBA" id="ARBA00022475"/>
    </source>
</evidence>
<organism evidence="10 11">
    <name type="scientific">Microbacterium kribbense</name>
    <dbReference type="NCBI Taxonomy" id="433645"/>
    <lineage>
        <taxon>Bacteria</taxon>
        <taxon>Bacillati</taxon>
        <taxon>Actinomycetota</taxon>
        <taxon>Actinomycetes</taxon>
        <taxon>Micrococcales</taxon>
        <taxon>Microbacteriaceae</taxon>
        <taxon>Microbacterium</taxon>
    </lineage>
</organism>
<feature type="transmembrane region" description="Helical" evidence="9">
    <location>
        <begin position="6"/>
        <end position="28"/>
    </location>
</feature>
<evidence type="ECO:0000256" key="1">
    <source>
        <dbReference type="ARBA" id="ARBA00004651"/>
    </source>
</evidence>
<evidence type="ECO:0000256" key="7">
    <source>
        <dbReference type="ARBA" id="ARBA00023136"/>
    </source>
</evidence>
<evidence type="ECO:0000256" key="8">
    <source>
        <dbReference type="ARBA" id="ARBA00037998"/>
    </source>
</evidence>
<keyword evidence="3" id="KW-1003">Cell membrane</keyword>
<comment type="subcellular location">
    <subcellularLocation>
        <location evidence="1">Cell membrane</location>
        <topology evidence="1">Multi-pass membrane protein</topology>
    </subcellularLocation>
</comment>
<reference evidence="11" key="1">
    <citation type="journal article" date="2019" name="Int. J. Syst. Evol. Microbiol.">
        <title>The Global Catalogue of Microorganisms (GCM) 10K type strain sequencing project: providing services to taxonomists for standard genome sequencing and annotation.</title>
        <authorList>
            <consortium name="The Broad Institute Genomics Platform"/>
            <consortium name="The Broad Institute Genome Sequencing Center for Infectious Disease"/>
            <person name="Wu L."/>
            <person name="Ma J."/>
        </authorList>
    </citation>
    <scope>NUCLEOTIDE SEQUENCE [LARGE SCALE GENOMIC DNA]</scope>
    <source>
        <strain evidence="11">JCM 16950</strain>
    </source>
</reference>
<sequence>MISDLLQSLFSGLALGALYSIVGIGFVIIYRVTGVANLTQGALVALGAYVMSSVAGLLPWALAVLVSLLVTAAAAAFVGLAVLTGRSLGAHAPLIMTLGLAIAFQGVFILIWGDLPVSYPPLISAAFRVGGAFILPQQVLLLAVVLVLFVLLQMFFSKSYLGKALTAASSNPHAAQLVGVELLKMGTIAFAVSGAVAGLTGAIFGALVPMTPEAHIAIAIPGFAAAIIGNMRSPVGAMIGGLVLGQVTSAVAVFGLPEYQQTAALAVLILVLLVRAALGRRGGELA</sequence>
<evidence type="ECO:0000256" key="2">
    <source>
        <dbReference type="ARBA" id="ARBA00022448"/>
    </source>
</evidence>
<feature type="transmembrane region" description="Helical" evidence="9">
    <location>
        <begin position="35"/>
        <end position="54"/>
    </location>
</feature>
<evidence type="ECO:0000313" key="10">
    <source>
        <dbReference type="EMBL" id="GAA3752840.1"/>
    </source>
</evidence>
<dbReference type="Proteomes" id="UP001500540">
    <property type="component" value="Unassembled WGS sequence"/>
</dbReference>
<name>A0ABP7G687_9MICO</name>
<dbReference type="PANTHER" id="PTHR11795">
    <property type="entry name" value="BRANCHED-CHAIN AMINO ACID TRANSPORT SYSTEM PERMEASE PROTEIN LIVH"/>
    <property type="match status" value="1"/>
</dbReference>
<feature type="transmembrane region" description="Helical" evidence="9">
    <location>
        <begin position="238"/>
        <end position="256"/>
    </location>
</feature>
<comment type="similarity">
    <text evidence="8">Belongs to the binding-protein-dependent transport system permease family. LivHM subfamily.</text>
</comment>
<dbReference type="InterPro" id="IPR001851">
    <property type="entry name" value="ABC_transp_permease"/>
</dbReference>
<evidence type="ECO:0000313" key="11">
    <source>
        <dbReference type="Proteomes" id="UP001500540"/>
    </source>
</evidence>
<feature type="transmembrane region" description="Helical" evidence="9">
    <location>
        <begin position="214"/>
        <end position="231"/>
    </location>
</feature>
<keyword evidence="6 9" id="KW-1133">Transmembrane helix</keyword>
<feature type="transmembrane region" description="Helical" evidence="9">
    <location>
        <begin position="262"/>
        <end position="278"/>
    </location>
</feature>
<keyword evidence="5" id="KW-0029">Amino-acid transport</keyword>
<dbReference type="CDD" id="cd06582">
    <property type="entry name" value="TM_PBP1_LivH_like"/>
    <property type="match status" value="1"/>
</dbReference>
<feature type="transmembrane region" description="Helical" evidence="9">
    <location>
        <begin position="60"/>
        <end position="82"/>
    </location>
</feature>
<keyword evidence="11" id="KW-1185">Reference proteome</keyword>
<evidence type="ECO:0000256" key="6">
    <source>
        <dbReference type="ARBA" id="ARBA00022989"/>
    </source>
</evidence>
<feature type="transmembrane region" description="Helical" evidence="9">
    <location>
        <begin position="94"/>
        <end position="113"/>
    </location>
</feature>
<feature type="transmembrane region" description="Helical" evidence="9">
    <location>
        <begin position="133"/>
        <end position="156"/>
    </location>
</feature>
<feature type="transmembrane region" description="Helical" evidence="9">
    <location>
        <begin position="188"/>
        <end position="208"/>
    </location>
</feature>
<dbReference type="EMBL" id="BAABAF010000001">
    <property type="protein sequence ID" value="GAA3752840.1"/>
    <property type="molecule type" value="Genomic_DNA"/>
</dbReference>
<comment type="caution">
    <text evidence="10">The sequence shown here is derived from an EMBL/GenBank/DDBJ whole genome shotgun (WGS) entry which is preliminary data.</text>
</comment>
<dbReference type="RefSeq" id="WP_344779676.1">
    <property type="nucleotide sequence ID" value="NZ_BAABAF010000001.1"/>
</dbReference>
<keyword evidence="7 9" id="KW-0472">Membrane</keyword>
<accession>A0ABP7G687</accession>
<dbReference type="PANTHER" id="PTHR11795:SF450">
    <property type="entry name" value="ABC TRANSPORTER PERMEASE PROTEIN"/>
    <property type="match status" value="1"/>
</dbReference>
<evidence type="ECO:0000256" key="5">
    <source>
        <dbReference type="ARBA" id="ARBA00022970"/>
    </source>
</evidence>
<evidence type="ECO:0000256" key="9">
    <source>
        <dbReference type="SAM" id="Phobius"/>
    </source>
</evidence>
<evidence type="ECO:0000256" key="4">
    <source>
        <dbReference type="ARBA" id="ARBA00022692"/>
    </source>
</evidence>
<keyword evidence="4 9" id="KW-0812">Transmembrane</keyword>
<gene>
    <name evidence="10" type="ORF">GCM10022240_02350</name>
</gene>
<dbReference type="Pfam" id="PF02653">
    <property type="entry name" value="BPD_transp_2"/>
    <property type="match status" value="1"/>
</dbReference>
<dbReference type="InterPro" id="IPR052157">
    <property type="entry name" value="BCAA_transport_permease"/>
</dbReference>
<proteinExistence type="inferred from homology"/>
<protein>
    <submittedName>
        <fullName evidence="10">Branched-chain amino acid ABC transporter permease</fullName>
    </submittedName>
</protein>